<dbReference type="Proteomes" id="UP001148312">
    <property type="component" value="Unassembled WGS sequence"/>
</dbReference>
<comment type="caution">
    <text evidence="1">The sequence shown here is derived from an EMBL/GenBank/DDBJ whole genome shotgun (WGS) entry which is preliminary data.</text>
</comment>
<evidence type="ECO:0000313" key="1">
    <source>
        <dbReference type="EMBL" id="KAJ5493265.1"/>
    </source>
</evidence>
<proteinExistence type="predicted"/>
<organism evidence="1 2">
    <name type="scientific">Penicillium diatomitis</name>
    <dbReference type="NCBI Taxonomy" id="2819901"/>
    <lineage>
        <taxon>Eukaryota</taxon>
        <taxon>Fungi</taxon>
        <taxon>Dikarya</taxon>
        <taxon>Ascomycota</taxon>
        <taxon>Pezizomycotina</taxon>
        <taxon>Eurotiomycetes</taxon>
        <taxon>Eurotiomycetidae</taxon>
        <taxon>Eurotiales</taxon>
        <taxon>Aspergillaceae</taxon>
        <taxon>Penicillium</taxon>
    </lineage>
</organism>
<dbReference type="RefSeq" id="XP_056793645.1">
    <property type="nucleotide sequence ID" value="XM_056931614.1"/>
</dbReference>
<dbReference type="EMBL" id="JAPWDQ010000002">
    <property type="protein sequence ID" value="KAJ5493265.1"/>
    <property type="molecule type" value="Genomic_DNA"/>
</dbReference>
<reference evidence="1" key="2">
    <citation type="journal article" date="2023" name="IMA Fungus">
        <title>Comparative genomic study of the Penicillium genus elucidates a diverse pangenome and 15 lateral gene transfer events.</title>
        <authorList>
            <person name="Petersen C."/>
            <person name="Sorensen T."/>
            <person name="Nielsen M.R."/>
            <person name="Sondergaard T.E."/>
            <person name="Sorensen J.L."/>
            <person name="Fitzpatrick D.A."/>
            <person name="Frisvad J.C."/>
            <person name="Nielsen K.L."/>
        </authorList>
    </citation>
    <scope>NUCLEOTIDE SEQUENCE</scope>
    <source>
        <strain evidence="1">IBT 30728</strain>
    </source>
</reference>
<dbReference type="GeneID" id="81621863"/>
<protein>
    <submittedName>
        <fullName evidence="1">Uncharacterized protein</fullName>
    </submittedName>
</protein>
<name>A0A9W9XIP5_9EURO</name>
<accession>A0A9W9XIP5</accession>
<gene>
    <name evidence="1" type="ORF">N7539_002011</name>
</gene>
<dbReference type="AlphaFoldDB" id="A0A9W9XIP5"/>
<sequence length="74" mass="8377">MDKIEGVPLSQVRNPLKLPQKLQVLLAMMRLQKQWLSVSFSHHGSLDYTGDVQQLADIDYVKDGKAIRDSVRGI</sequence>
<reference evidence="1" key="1">
    <citation type="submission" date="2022-12" db="EMBL/GenBank/DDBJ databases">
        <authorList>
            <person name="Petersen C."/>
        </authorList>
    </citation>
    <scope>NUCLEOTIDE SEQUENCE</scope>
    <source>
        <strain evidence="1">IBT 30728</strain>
    </source>
</reference>
<keyword evidence="2" id="KW-1185">Reference proteome</keyword>
<evidence type="ECO:0000313" key="2">
    <source>
        <dbReference type="Proteomes" id="UP001148312"/>
    </source>
</evidence>